<reference evidence="3" key="1">
    <citation type="submission" date="2023-03" db="EMBL/GenBank/DDBJ databases">
        <authorList>
            <person name="Steffen K."/>
            <person name="Cardenas P."/>
        </authorList>
    </citation>
    <scope>NUCLEOTIDE SEQUENCE</scope>
</reference>
<dbReference type="InterPro" id="IPR052698">
    <property type="entry name" value="MoCofactor_Util/Proc"/>
</dbReference>
<name>A0AA35WVJ5_GEOBA</name>
<feature type="domain" description="XdhC- CoxI" evidence="1">
    <location>
        <begin position="1"/>
        <end position="35"/>
    </location>
</feature>
<dbReference type="PANTHER" id="PTHR30388:SF6">
    <property type="entry name" value="XANTHINE DEHYDROGENASE SUBUNIT A-RELATED"/>
    <property type="match status" value="1"/>
</dbReference>
<proteinExistence type="predicted"/>
<dbReference type="SUPFAM" id="SSF51735">
    <property type="entry name" value="NAD(P)-binding Rossmann-fold domains"/>
    <property type="match status" value="1"/>
</dbReference>
<evidence type="ECO:0000259" key="2">
    <source>
        <dbReference type="Pfam" id="PF13478"/>
    </source>
</evidence>
<sequence>MLLVREDGTAVGTLGGGCVEGDIWFAAREILRNQGGPEFKDYYLNEDIAARDGLVCGGTMYFYLEPFWETDDFSDIGSELLGAYDGAEPAALATVVRSDGDTARLGAKLLLRSDGSVAGGIGTAELDEVALEAASRVAAVGANQSVDIDDQTELFIEGFTTPPTLVMVGGGHVGKATADLAHRLGYRVYIVDDREDFSNAERFPYAEETIVTPYTNWAQHLDINVNSFIVVASRGHWFDDVALESALTTKARYVGLLGSRRKTLMIYQRLLQEGVSRERLAEVRAPIGLDIGALEPEELAVSIMSEVIMARRGGKGSPMTMDDWYLDRAEQRANRAMGMPAD</sequence>
<dbReference type="PROSITE" id="PS51257">
    <property type="entry name" value="PROKAR_LIPOPROTEIN"/>
    <property type="match status" value="1"/>
</dbReference>
<comment type="caution">
    <text evidence="3">The sequence shown here is derived from an EMBL/GenBank/DDBJ whole genome shotgun (WGS) entry which is preliminary data.</text>
</comment>
<evidence type="ECO:0000313" key="3">
    <source>
        <dbReference type="EMBL" id="CAI8028210.1"/>
    </source>
</evidence>
<keyword evidence="4" id="KW-1185">Reference proteome</keyword>
<feature type="domain" description="XdhC Rossmann" evidence="2">
    <location>
        <begin position="165"/>
        <end position="307"/>
    </location>
</feature>
<feature type="domain" description="XdhC- CoxI" evidence="1">
    <location>
        <begin position="87"/>
        <end position="146"/>
    </location>
</feature>
<accession>A0AA35WVJ5</accession>
<evidence type="ECO:0000259" key="1">
    <source>
        <dbReference type="Pfam" id="PF02625"/>
    </source>
</evidence>
<dbReference type="Gene3D" id="3.40.50.720">
    <property type="entry name" value="NAD(P)-binding Rossmann-like Domain"/>
    <property type="match status" value="1"/>
</dbReference>
<dbReference type="EMBL" id="CASHTH010002320">
    <property type="protein sequence ID" value="CAI8028210.1"/>
    <property type="molecule type" value="Genomic_DNA"/>
</dbReference>
<dbReference type="Pfam" id="PF13478">
    <property type="entry name" value="XdhC_C"/>
    <property type="match status" value="1"/>
</dbReference>
<dbReference type="Pfam" id="PF02625">
    <property type="entry name" value="XdhC_CoxI"/>
    <property type="match status" value="2"/>
</dbReference>
<evidence type="ECO:0000313" key="4">
    <source>
        <dbReference type="Proteomes" id="UP001174909"/>
    </source>
</evidence>
<dbReference type="InterPro" id="IPR027051">
    <property type="entry name" value="XdhC_Rossmann_dom"/>
</dbReference>
<protein>
    <submittedName>
        <fullName evidence="3">Uncharacterized protein YqeB</fullName>
    </submittedName>
</protein>
<gene>
    <name evidence="3" type="ORF">GBAR_LOCUS16093</name>
</gene>
<dbReference type="PANTHER" id="PTHR30388">
    <property type="entry name" value="ALDEHYDE OXIDOREDUCTASE MOLYBDENUM COFACTOR ASSEMBLY PROTEIN"/>
    <property type="match status" value="1"/>
</dbReference>
<dbReference type="InterPro" id="IPR036291">
    <property type="entry name" value="NAD(P)-bd_dom_sf"/>
</dbReference>
<organism evidence="3 4">
    <name type="scientific">Geodia barretti</name>
    <name type="common">Barrett's horny sponge</name>
    <dbReference type="NCBI Taxonomy" id="519541"/>
    <lineage>
        <taxon>Eukaryota</taxon>
        <taxon>Metazoa</taxon>
        <taxon>Porifera</taxon>
        <taxon>Demospongiae</taxon>
        <taxon>Heteroscleromorpha</taxon>
        <taxon>Tetractinellida</taxon>
        <taxon>Astrophorina</taxon>
        <taxon>Geodiidae</taxon>
        <taxon>Geodia</taxon>
    </lineage>
</organism>
<dbReference type="AlphaFoldDB" id="A0AA35WVJ5"/>
<dbReference type="Proteomes" id="UP001174909">
    <property type="component" value="Unassembled WGS sequence"/>
</dbReference>
<dbReference type="InterPro" id="IPR003777">
    <property type="entry name" value="XdhC_CoxI"/>
</dbReference>